<feature type="modified residue" description="N6-(pyridoxal phosphate)lysine" evidence="9">
    <location>
        <position position="236"/>
    </location>
</feature>
<keyword evidence="9" id="KW-0028">Amino-acid biosynthesis</keyword>
<dbReference type="PANTHER" id="PTHR43643">
    <property type="entry name" value="HISTIDINOL-PHOSPHATE AMINOTRANSFERASE 2"/>
    <property type="match status" value="1"/>
</dbReference>
<dbReference type="Gene3D" id="3.40.640.10">
    <property type="entry name" value="Type I PLP-dependent aspartate aminotransferase-like (Major domain)"/>
    <property type="match status" value="1"/>
</dbReference>
<dbReference type="InterPro" id="IPR004839">
    <property type="entry name" value="Aminotransferase_I/II_large"/>
</dbReference>
<evidence type="ECO:0000259" key="11">
    <source>
        <dbReference type="Pfam" id="PF00155"/>
    </source>
</evidence>
<dbReference type="InterPro" id="IPR015421">
    <property type="entry name" value="PyrdxlP-dep_Trfase_major"/>
</dbReference>
<reference evidence="13" key="1">
    <citation type="submission" date="2018-05" db="EMBL/GenBank/DDBJ databases">
        <authorList>
            <person name="Li X."/>
        </authorList>
    </citation>
    <scope>NUCLEOTIDE SEQUENCE [LARGE SCALE GENOMIC DNA]</scope>
    <source>
        <strain evidence="13">LX32</strain>
    </source>
</reference>
<dbReference type="OrthoDB" id="9809616at2"/>
<dbReference type="EC" id="2.6.1.9" evidence="9"/>
<dbReference type="GO" id="GO:0000105">
    <property type="term" value="P:L-histidine biosynthetic process"/>
    <property type="evidence" value="ECO:0007669"/>
    <property type="project" value="UniProtKB-UniRule"/>
</dbReference>
<dbReference type="Proteomes" id="UP000249254">
    <property type="component" value="Unassembled WGS sequence"/>
</dbReference>
<comment type="caution">
    <text evidence="12">The sequence shown here is derived from an EMBL/GenBank/DDBJ whole genome shotgun (WGS) entry which is preliminary data.</text>
</comment>
<protein>
    <recommendedName>
        <fullName evidence="9">Histidinol-phosphate aminotransferase</fullName>
        <ecNumber evidence="9">2.6.1.9</ecNumber>
    </recommendedName>
    <alternativeName>
        <fullName evidence="9">Imidazole acetol-phosphate transaminase</fullName>
    </alternativeName>
</protein>
<feature type="compositionally biased region" description="Low complexity" evidence="10">
    <location>
        <begin position="1"/>
        <end position="19"/>
    </location>
</feature>
<comment type="subunit">
    <text evidence="4 9">Homodimer.</text>
</comment>
<sequence>MTQDSATLPARTARPATGRPEPKAGILDITPYKPGKSSVEGVAHPVKLSSNENILGASPKAREAFVAAGDRLAVYPDGRANALRAAVAAHFGLEPERLAFGDGTDEVLHLLNQVFLEPGDNIVMGQYGFSAYSIGARACQGQVRHAAEPNYRLEVGEVMKLVDDRTRIVFATQPGNPTGTYLSKGDLAALHAALPPEVVLVLDEAYAEFADAEDFASGLELARASQNVVVTRTFSKIHGLASLRVGWAYCPEHIADALDRIRAPFNTSICGQEAAIAALADTGFQERSARLVQEGRKLLADSLRQKGLEVVPSQANFVLVGFPSTAGKTAAEAEAYLAKNGYIVRGVANYGLPDHLRITIGLPEHTRAVVELLGLFMEA</sequence>
<dbReference type="PANTHER" id="PTHR43643:SF3">
    <property type="entry name" value="HISTIDINOL-PHOSPHATE AMINOTRANSFERASE"/>
    <property type="match status" value="1"/>
</dbReference>
<dbReference type="NCBIfam" id="TIGR01141">
    <property type="entry name" value="hisC"/>
    <property type="match status" value="1"/>
</dbReference>
<proteinExistence type="inferred from homology"/>
<name>A0A328ALW3_9CAUL</name>
<dbReference type="InterPro" id="IPR005861">
    <property type="entry name" value="HisP_aminotrans"/>
</dbReference>
<evidence type="ECO:0000256" key="1">
    <source>
        <dbReference type="ARBA" id="ARBA00001933"/>
    </source>
</evidence>
<evidence type="ECO:0000256" key="6">
    <source>
        <dbReference type="ARBA" id="ARBA00022679"/>
    </source>
</evidence>
<evidence type="ECO:0000313" key="12">
    <source>
        <dbReference type="EMBL" id="RAK54414.1"/>
    </source>
</evidence>
<keyword evidence="7 9" id="KW-0663">Pyridoxal phosphate</keyword>
<keyword evidence="6 9" id="KW-0808">Transferase</keyword>
<dbReference type="SUPFAM" id="SSF53383">
    <property type="entry name" value="PLP-dependent transferases"/>
    <property type="match status" value="1"/>
</dbReference>
<dbReference type="HAMAP" id="MF_01023">
    <property type="entry name" value="HisC_aminotrans_2"/>
    <property type="match status" value="1"/>
</dbReference>
<dbReference type="InterPro" id="IPR015422">
    <property type="entry name" value="PyrdxlP-dep_Trfase_small"/>
</dbReference>
<dbReference type="Gene3D" id="3.90.1150.10">
    <property type="entry name" value="Aspartate Aminotransferase, domain 1"/>
    <property type="match status" value="1"/>
</dbReference>
<dbReference type="GO" id="GO:0030170">
    <property type="term" value="F:pyridoxal phosphate binding"/>
    <property type="evidence" value="ECO:0007669"/>
    <property type="project" value="InterPro"/>
</dbReference>
<feature type="region of interest" description="Disordered" evidence="10">
    <location>
        <begin position="1"/>
        <end position="27"/>
    </location>
</feature>
<feature type="domain" description="Aminotransferase class I/classII large" evidence="11">
    <location>
        <begin position="45"/>
        <end position="365"/>
    </location>
</feature>
<comment type="cofactor">
    <cofactor evidence="1 9">
        <name>pyridoxal 5'-phosphate</name>
        <dbReference type="ChEBI" id="CHEBI:597326"/>
    </cofactor>
</comment>
<dbReference type="Pfam" id="PF00155">
    <property type="entry name" value="Aminotran_1_2"/>
    <property type="match status" value="1"/>
</dbReference>
<dbReference type="RefSeq" id="WP_111528165.1">
    <property type="nucleotide sequence ID" value="NZ_JBHRSG010000004.1"/>
</dbReference>
<keyword evidence="5 9" id="KW-0032">Aminotransferase</keyword>
<evidence type="ECO:0000256" key="4">
    <source>
        <dbReference type="ARBA" id="ARBA00011738"/>
    </source>
</evidence>
<dbReference type="InterPro" id="IPR015424">
    <property type="entry name" value="PyrdxlP-dep_Trfase"/>
</dbReference>
<keyword evidence="13" id="KW-1185">Reference proteome</keyword>
<evidence type="ECO:0000256" key="2">
    <source>
        <dbReference type="ARBA" id="ARBA00005011"/>
    </source>
</evidence>
<comment type="catalytic activity">
    <reaction evidence="8 9">
        <text>L-histidinol phosphate + 2-oxoglutarate = 3-(imidazol-4-yl)-2-oxopropyl phosphate + L-glutamate</text>
        <dbReference type="Rhea" id="RHEA:23744"/>
        <dbReference type="ChEBI" id="CHEBI:16810"/>
        <dbReference type="ChEBI" id="CHEBI:29985"/>
        <dbReference type="ChEBI" id="CHEBI:57766"/>
        <dbReference type="ChEBI" id="CHEBI:57980"/>
        <dbReference type="EC" id="2.6.1.9"/>
    </reaction>
</comment>
<comment type="pathway">
    <text evidence="2 9">Amino-acid biosynthesis; L-histidine biosynthesis; L-histidine from 5-phospho-alpha-D-ribose 1-diphosphate: step 7/9.</text>
</comment>
<dbReference type="EMBL" id="QFYQ01000001">
    <property type="protein sequence ID" value="RAK54414.1"/>
    <property type="molecule type" value="Genomic_DNA"/>
</dbReference>
<organism evidence="12 13">
    <name type="scientific">Phenylobacterium soli</name>
    <dbReference type="NCBI Taxonomy" id="2170551"/>
    <lineage>
        <taxon>Bacteria</taxon>
        <taxon>Pseudomonadati</taxon>
        <taxon>Pseudomonadota</taxon>
        <taxon>Alphaproteobacteria</taxon>
        <taxon>Caulobacterales</taxon>
        <taxon>Caulobacteraceae</taxon>
        <taxon>Phenylobacterium</taxon>
    </lineage>
</organism>
<dbReference type="CDD" id="cd00609">
    <property type="entry name" value="AAT_like"/>
    <property type="match status" value="1"/>
</dbReference>
<evidence type="ECO:0000313" key="13">
    <source>
        <dbReference type="Proteomes" id="UP000249254"/>
    </source>
</evidence>
<comment type="similarity">
    <text evidence="3 9">Belongs to the class-II pyridoxal-phosphate-dependent aminotransferase family. Histidinol-phosphate aminotransferase subfamily.</text>
</comment>
<dbReference type="AlphaFoldDB" id="A0A328ALW3"/>
<evidence type="ECO:0000256" key="10">
    <source>
        <dbReference type="SAM" id="MobiDB-lite"/>
    </source>
</evidence>
<evidence type="ECO:0000256" key="8">
    <source>
        <dbReference type="ARBA" id="ARBA00047481"/>
    </source>
</evidence>
<gene>
    <name evidence="9" type="primary">hisC</name>
    <name evidence="12" type="ORF">DJ017_07700</name>
</gene>
<dbReference type="InterPro" id="IPR050106">
    <property type="entry name" value="HistidinolP_aminotransfase"/>
</dbReference>
<evidence type="ECO:0000256" key="7">
    <source>
        <dbReference type="ARBA" id="ARBA00022898"/>
    </source>
</evidence>
<dbReference type="GO" id="GO:0004400">
    <property type="term" value="F:histidinol-phosphate transaminase activity"/>
    <property type="evidence" value="ECO:0007669"/>
    <property type="project" value="UniProtKB-UniRule"/>
</dbReference>
<evidence type="ECO:0000256" key="9">
    <source>
        <dbReference type="HAMAP-Rule" id="MF_01023"/>
    </source>
</evidence>
<evidence type="ECO:0000256" key="5">
    <source>
        <dbReference type="ARBA" id="ARBA00022576"/>
    </source>
</evidence>
<keyword evidence="9" id="KW-0368">Histidine biosynthesis</keyword>
<accession>A0A328ALW3</accession>
<evidence type="ECO:0000256" key="3">
    <source>
        <dbReference type="ARBA" id="ARBA00007970"/>
    </source>
</evidence>
<dbReference type="UniPathway" id="UPA00031">
    <property type="reaction ID" value="UER00012"/>
</dbReference>